<gene>
    <name evidence="1" type="ORF">NAEGRDRAFT_73040</name>
</gene>
<dbReference type="EMBL" id="GG738902">
    <property type="protein sequence ID" value="EFC39122.1"/>
    <property type="molecule type" value="Genomic_DNA"/>
</dbReference>
<evidence type="ECO:0000313" key="2">
    <source>
        <dbReference type="Proteomes" id="UP000006671"/>
    </source>
</evidence>
<dbReference type="InParanoid" id="D2VVJ4"/>
<evidence type="ECO:0000313" key="1">
    <source>
        <dbReference type="EMBL" id="EFC39122.1"/>
    </source>
</evidence>
<name>D2VVJ4_NAEGR</name>
<dbReference type="Proteomes" id="UP000006671">
    <property type="component" value="Unassembled WGS sequence"/>
</dbReference>
<reference evidence="1 2" key="1">
    <citation type="journal article" date="2010" name="Cell">
        <title>The genome of Naegleria gruberi illuminates early eukaryotic versatility.</title>
        <authorList>
            <person name="Fritz-Laylin L.K."/>
            <person name="Prochnik S.E."/>
            <person name="Ginger M.L."/>
            <person name="Dacks J.B."/>
            <person name="Carpenter M.L."/>
            <person name="Field M.C."/>
            <person name="Kuo A."/>
            <person name="Paredez A."/>
            <person name="Chapman J."/>
            <person name="Pham J."/>
            <person name="Shu S."/>
            <person name="Neupane R."/>
            <person name="Cipriano M."/>
            <person name="Mancuso J."/>
            <person name="Tu H."/>
            <person name="Salamov A."/>
            <person name="Lindquist E."/>
            <person name="Shapiro H."/>
            <person name="Lucas S."/>
            <person name="Grigoriev I.V."/>
            <person name="Cande W.Z."/>
            <person name="Fulton C."/>
            <person name="Rokhsar D.S."/>
            <person name="Dawson S.C."/>
        </authorList>
    </citation>
    <scope>NUCLEOTIDE SEQUENCE [LARGE SCALE GENOMIC DNA]</scope>
    <source>
        <strain evidence="1 2">NEG-M</strain>
    </source>
</reference>
<dbReference type="eggNOG" id="ENOG502SPBQ">
    <property type="taxonomic scope" value="Eukaryota"/>
</dbReference>
<dbReference type="AlphaFoldDB" id="D2VVJ4"/>
<dbReference type="OrthoDB" id="10014195at2759"/>
<dbReference type="GeneID" id="8854015"/>
<organism evidence="2">
    <name type="scientific">Naegleria gruberi</name>
    <name type="common">Amoeba</name>
    <dbReference type="NCBI Taxonomy" id="5762"/>
    <lineage>
        <taxon>Eukaryota</taxon>
        <taxon>Discoba</taxon>
        <taxon>Heterolobosea</taxon>
        <taxon>Tetramitia</taxon>
        <taxon>Eutetramitia</taxon>
        <taxon>Vahlkampfiidae</taxon>
        <taxon>Naegleria</taxon>
    </lineage>
</organism>
<dbReference type="RefSeq" id="XP_002671866.1">
    <property type="nucleotide sequence ID" value="XM_002671820.1"/>
</dbReference>
<keyword evidence="2" id="KW-1185">Reference proteome</keyword>
<dbReference type="OMA" id="WYYANIP"/>
<sequence length="490" mass="56814">MFYSILHRGGLEHNRSNKTLSTNGSFSYSSSLSSSSLVLLLLLSVIVVVSSFMVTECSASLPIPFYTAILDPENYHERIRVNEYDSTKPFYQWWYFWLRDEQLNRHYAFTYALSLCKGRTSNENECKYDGFFVLFAVVDHSTRTSFQKVERFPYSSLHTVNDGSHFHLQVFNPSNSSEMLYELKPLKDGQYQIFGNMRKNSPNLFFTDKIDNSLNVNWNLTIDRIYGYYGQKSFEMPDEKFRGIIMWNTYSHDSLVNGILNYQSNSISNTIIQPIHDRRWRFYCDMNFGQFLPLAPDNDFGDRKYAWGWYYANIPSNNIENELSVIAGTGRTYAMFPLGTMDARFADIRLNKTHHIELTQLIVYGETFYYTNDGKVLTFDVHRSNWTTITDTFGSAEIPLKQTCVMETEHYLVVIDFESKFTDYNRLLFPLKDQLFSDFEGLGVKASLSITYKPTKQAIVNNVDVTSTSGLEFGYGVNTKLPTTTRPRMN</sequence>
<dbReference type="VEuPathDB" id="AmoebaDB:NAEGRDRAFT_73040"/>
<proteinExistence type="predicted"/>
<accession>D2VVJ4</accession>
<protein>
    <submittedName>
        <fullName evidence="1">Predicted protein</fullName>
    </submittedName>
</protein>
<dbReference type="KEGG" id="ngr:NAEGRDRAFT_73040"/>